<keyword evidence="2" id="KW-1185">Reference proteome</keyword>
<reference evidence="1" key="2">
    <citation type="submission" date="2023-06" db="EMBL/GenBank/DDBJ databases">
        <authorList>
            <consortium name="Lawrence Berkeley National Laboratory"/>
            <person name="Haridas S."/>
            <person name="Hensen N."/>
            <person name="Bonometti L."/>
            <person name="Westerberg I."/>
            <person name="Brannstrom I.O."/>
            <person name="Guillou S."/>
            <person name="Cros-Aarteil S."/>
            <person name="Calhoun S."/>
            <person name="Kuo A."/>
            <person name="Mondo S."/>
            <person name="Pangilinan J."/>
            <person name="Riley R."/>
            <person name="Labutti K."/>
            <person name="Andreopoulos B."/>
            <person name="Lipzen A."/>
            <person name="Chen C."/>
            <person name="Yanf M."/>
            <person name="Daum C."/>
            <person name="Ng V."/>
            <person name="Clum A."/>
            <person name="Steindorff A."/>
            <person name="Ohm R."/>
            <person name="Martin F."/>
            <person name="Silar P."/>
            <person name="Natvig D."/>
            <person name="Lalanne C."/>
            <person name="Gautier V."/>
            <person name="Ament-Velasquez S.L."/>
            <person name="Kruys A."/>
            <person name="Hutchinson M.I."/>
            <person name="Powell A.J."/>
            <person name="Barry K."/>
            <person name="Miller A.N."/>
            <person name="Grigoriev I.V."/>
            <person name="Debuchy R."/>
            <person name="Gladieux P."/>
            <person name="Thoren M.H."/>
            <person name="Johannesson H."/>
        </authorList>
    </citation>
    <scope>NUCLEOTIDE SEQUENCE</scope>
    <source>
        <strain evidence="1">CBS 314.62</strain>
    </source>
</reference>
<protein>
    <submittedName>
        <fullName evidence="1">Uncharacterized protein</fullName>
    </submittedName>
</protein>
<evidence type="ECO:0000313" key="2">
    <source>
        <dbReference type="Proteomes" id="UP001270362"/>
    </source>
</evidence>
<proteinExistence type="predicted"/>
<comment type="caution">
    <text evidence="1">The sequence shown here is derived from an EMBL/GenBank/DDBJ whole genome shotgun (WGS) entry which is preliminary data.</text>
</comment>
<accession>A0AAE0XDC7</accession>
<reference evidence="1" key="1">
    <citation type="journal article" date="2023" name="Mol. Phylogenet. Evol.">
        <title>Genome-scale phylogeny and comparative genomics of the fungal order Sordariales.</title>
        <authorList>
            <person name="Hensen N."/>
            <person name="Bonometti L."/>
            <person name="Westerberg I."/>
            <person name="Brannstrom I.O."/>
            <person name="Guillou S."/>
            <person name="Cros-Aarteil S."/>
            <person name="Calhoun S."/>
            <person name="Haridas S."/>
            <person name="Kuo A."/>
            <person name="Mondo S."/>
            <person name="Pangilinan J."/>
            <person name="Riley R."/>
            <person name="LaButti K."/>
            <person name="Andreopoulos B."/>
            <person name="Lipzen A."/>
            <person name="Chen C."/>
            <person name="Yan M."/>
            <person name="Daum C."/>
            <person name="Ng V."/>
            <person name="Clum A."/>
            <person name="Steindorff A."/>
            <person name="Ohm R.A."/>
            <person name="Martin F."/>
            <person name="Silar P."/>
            <person name="Natvig D.O."/>
            <person name="Lalanne C."/>
            <person name="Gautier V."/>
            <person name="Ament-Velasquez S.L."/>
            <person name="Kruys A."/>
            <person name="Hutchinson M.I."/>
            <person name="Powell A.J."/>
            <person name="Barry K."/>
            <person name="Miller A.N."/>
            <person name="Grigoriev I.V."/>
            <person name="Debuchy R."/>
            <person name="Gladieux P."/>
            <person name="Hiltunen Thoren M."/>
            <person name="Johannesson H."/>
        </authorList>
    </citation>
    <scope>NUCLEOTIDE SEQUENCE</scope>
    <source>
        <strain evidence="1">CBS 314.62</strain>
    </source>
</reference>
<gene>
    <name evidence="1" type="ORF">B0T22DRAFT_516142</name>
</gene>
<name>A0AAE0XDC7_9PEZI</name>
<dbReference type="AlphaFoldDB" id="A0AAE0XDC7"/>
<evidence type="ECO:0000313" key="1">
    <source>
        <dbReference type="EMBL" id="KAK3690546.1"/>
    </source>
</evidence>
<sequence length="122" mass="13208">MENGSIAINAHQYFAPTGDESLIEGSYDDKDAAFAVVDVDISAYLSGCDKKLWTLGNKCPSNNGKAICVNPKRKVDLDNVTPDPFFALCKGLAYTWPRDHQANSYSECQSGTVSCQVLPNGL</sequence>
<dbReference type="Proteomes" id="UP001270362">
    <property type="component" value="Unassembled WGS sequence"/>
</dbReference>
<organism evidence="1 2">
    <name type="scientific">Podospora appendiculata</name>
    <dbReference type="NCBI Taxonomy" id="314037"/>
    <lineage>
        <taxon>Eukaryota</taxon>
        <taxon>Fungi</taxon>
        <taxon>Dikarya</taxon>
        <taxon>Ascomycota</taxon>
        <taxon>Pezizomycotina</taxon>
        <taxon>Sordariomycetes</taxon>
        <taxon>Sordariomycetidae</taxon>
        <taxon>Sordariales</taxon>
        <taxon>Podosporaceae</taxon>
        <taxon>Podospora</taxon>
    </lineage>
</organism>
<dbReference type="EMBL" id="JAULSO010000002">
    <property type="protein sequence ID" value="KAK3690546.1"/>
    <property type="molecule type" value="Genomic_DNA"/>
</dbReference>